<name>A0A2R4C993_9BURK</name>
<sequence length="346" mass="37963">MNKTKNIAIAAALLCASFAAQAQEADINPNWYFQPSVLGLKPDSDWATDKTGYGAGLKFGKAVAPNWDIQMGYTYGRSRENGSRYEQQTLGVDALYMFSRKTFRPFVLFGIGAERDKENRRGSLAEPHRTSPYVNAGLGFQSVINDRVSFQADVRSVYGFIGSDEFRHDRSNNVVANVGFNFAFGPSPTAAAPAPAPVAAPTPVAEQPAPVAPPPPPPARFEKVTMSATELFEFNKAKLRGEQPKLDDIARVLNENTSLTGITITGHADRIGSKQYNQKLSEQRAAAVKQYLVGKGVAADRLETQGKGEDEPVVQCNDKKRADLIKCLEPNRRVEVEQITIERRVQ</sequence>
<dbReference type="SUPFAM" id="SSF103088">
    <property type="entry name" value="OmpA-like"/>
    <property type="match status" value="1"/>
</dbReference>
<keyword evidence="7" id="KW-0626">Porin</keyword>
<keyword evidence="5 12" id="KW-0732">Signal</keyword>
<evidence type="ECO:0000256" key="7">
    <source>
        <dbReference type="ARBA" id="ARBA00023114"/>
    </source>
</evidence>
<dbReference type="CDD" id="cd07185">
    <property type="entry name" value="OmpA_C-like"/>
    <property type="match status" value="1"/>
</dbReference>
<evidence type="ECO:0000259" key="13">
    <source>
        <dbReference type="PROSITE" id="PS51123"/>
    </source>
</evidence>
<accession>A0A2R4C993</accession>
<dbReference type="Proteomes" id="UP000240505">
    <property type="component" value="Chromosome"/>
</dbReference>
<feature type="region of interest" description="Disordered" evidence="11">
    <location>
        <begin position="191"/>
        <end position="217"/>
    </location>
</feature>
<dbReference type="GO" id="GO:0015288">
    <property type="term" value="F:porin activity"/>
    <property type="evidence" value="ECO:0007669"/>
    <property type="project" value="UniProtKB-KW"/>
</dbReference>
<dbReference type="InterPro" id="IPR050330">
    <property type="entry name" value="Bact_OuterMem_StrucFunc"/>
</dbReference>
<evidence type="ECO:0000256" key="6">
    <source>
        <dbReference type="ARBA" id="ARBA00023065"/>
    </source>
</evidence>
<feature type="signal peptide" evidence="12">
    <location>
        <begin position="1"/>
        <end position="22"/>
    </location>
</feature>
<dbReference type="Pfam" id="PF13505">
    <property type="entry name" value="OMP_b-brl"/>
    <property type="match status" value="1"/>
</dbReference>
<comment type="subcellular location">
    <subcellularLocation>
        <location evidence="1">Cell outer membrane</location>
        <topology evidence="1">Multi-pass membrane protein</topology>
    </subcellularLocation>
</comment>
<dbReference type="RefSeq" id="WP_107141536.1">
    <property type="nucleotide sequence ID" value="NZ_CP028324.1"/>
</dbReference>
<evidence type="ECO:0000256" key="10">
    <source>
        <dbReference type="PROSITE-ProRule" id="PRU00473"/>
    </source>
</evidence>
<dbReference type="AlphaFoldDB" id="A0A2R4C993"/>
<dbReference type="InterPro" id="IPR036737">
    <property type="entry name" value="OmpA-like_sf"/>
</dbReference>
<dbReference type="Gene3D" id="2.40.160.20">
    <property type="match status" value="1"/>
</dbReference>
<evidence type="ECO:0000256" key="2">
    <source>
        <dbReference type="ARBA" id="ARBA00022448"/>
    </source>
</evidence>
<keyword evidence="2" id="KW-0813">Transport</keyword>
<keyword evidence="4" id="KW-0812">Transmembrane</keyword>
<dbReference type="InterPro" id="IPR006665">
    <property type="entry name" value="OmpA-like"/>
</dbReference>
<dbReference type="GO" id="GO:0009279">
    <property type="term" value="C:cell outer membrane"/>
    <property type="evidence" value="ECO:0007669"/>
    <property type="project" value="UniProtKB-SubCell"/>
</dbReference>
<dbReference type="PROSITE" id="PS51123">
    <property type="entry name" value="OMPA_2"/>
    <property type="match status" value="1"/>
</dbReference>
<evidence type="ECO:0000256" key="9">
    <source>
        <dbReference type="ARBA" id="ARBA00023237"/>
    </source>
</evidence>
<dbReference type="PANTHER" id="PTHR30329:SF21">
    <property type="entry name" value="LIPOPROTEIN YIAD-RELATED"/>
    <property type="match status" value="1"/>
</dbReference>
<dbReference type="Gene3D" id="3.30.1330.60">
    <property type="entry name" value="OmpA-like domain"/>
    <property type="match status" value="1"/>
</dbReference>
<keyword evidence="8 10" id="KW-0472">Membrane</keyword>
<dbReference type="Pfam" id="PF00691">
    <property type="entry name" value="OmpA"/>
    <property type="match status" value="1"/>
</dbReference>
<proteinExistence type="predicted"/>
<evidence type="ECO:0000256" key="4">
    <source>
        <dbReference type="ARBA" id="ARBA00022692"/>
    </source>
</evidence>
<dbReference type="InterPro" id="IPR011250">
    <property type="entry name" value="OMP/PagP_B-barrel"/>
</dbReference>
<dbReference type="KEGG" id="masz:C9I28_11015"/>
<dbReference type="GO" id="GO:0046930">
    <property type="term" value="C:pore complex"/>
    <property type="evidence" value="ECO:0007669"/>
    <property type="project" value="UniProtKB-KW"/>
</dbReference>
<dbReference type="InterPro" id="IPR027385">
    <property type="entry name" value="Beta-barrel_OMP"/>
</dbReference>
<organism evidence="14 15">
    <name type="scientific">Pseudoduganella armeniaca</name>
    <dbReference type="NCBI Taxonomy" id="2072590"/>
    <lineage>
        <taxon>Bacteria</taxon>
        <taxon>Pseudomonadati</taxon>
        <taxon>Pseudomonadota</taxon>
        <taxon>Betaproteobacteria</taxon>
        <taxon>Burkholderiales</taxon>
        <taxon>Oxalobacteraceae</taxon>
        <taxon>Telluria group</taxon>
        <taxon>Pseudoduganella</taxon>
    </lineage>
</organism>
<dbReference type="InterPro" id="IPR006664">
    <property type="entry name" value="OMP_bac"/>
</dbReference>
<evidence type="ECO:0000313" key="14">
    <source>
        <dbReference type="EMBL" id="AVR96186.1"/>
    </source>
</evidence>
<feature type="domain" description="OmpA-like" evidence="13">
    <location>
        <begin position="219"/>
        <end position="342"/>
    </location>
</feature>
<evidence type="ECO:0000256" key="1">
    <source>
        <dbReference type="ARBA" id="ARBA00004571"/>
    </source>
</evidence>
<dbReference type="InterPro" id="IPR006690">
    <property type="entry name" value="OMPA-like_CS"/>
</dbReference>
<keyword evidence="14" id="KW-0282">Flagellum</keyword>
<evidence type="ECO:0000256" key="12">
    <source>
        <dbReference type="SAM" id="SignalP"/>
    </source>
</evidence>
<evidence type="ECO:0000256" key="8">
    <source>
        <dbReference type="ARBA" id="ARBA00023136"/>
    </source>
</evidence>
<keyword evidence="9" id="KW-0998">Cell outer membrane</keyword>
<dbReference type="SUPFAM" id="SSF56925">
    <property type="entry name" value="OMPA-like"/>
    <property type="match status" value="1"/>
</dbReference>
<evidence type="ECO:0000256" key="11">
    <source>
        <dbReference type="SAM" id="MobiDB-lite"/>
    </source>
</evidence>
<dbReference type="PANTHER" id="PTHR30329">
    <property type="entry name" value="STATOR ELEMENT OF FLAGELLAR MOTOR COMPLEX"/>
    <property type="match status" value="1"/>
</dbReference>
<dbReference type="PROSITE" id="PS01068">
    <property type="entry name" value="OMPA_1"/>
    <property type="match status" value="1"/>
</dbReference>
<evidence type="ECO:0000256" key="5">
    <source>
        <dbReference type="ARBA" id="ARBA00022729"/>
    </source>
</evidence>
<dbReference type="GO" id="GO:0006811">
    <property type="term" value="P:monoatomic ion transport"/>
    <property type="evidence" value="ECO:0007669"/>
    <property type="project" value="UniProtKB-KW"/>
</dbReference>
<dbReference type="EMBL" id="CP028324">
    <property type="protein sequence ID" value="AVR96186.1"/>
    <property type="molecule type" value="Genomic_DNA"/>
</dbReference>
<keyword evidence="14" id="KW-0969">Cilium</keyword>
<keyword evidence="6" id="KW-0406">Ion transport</keyword>
<dbReference type="PRINTS" id="PR01021">
    <property type="entry name" value="OMPADOMAIN"/>
</dbReference>
<reference evidence="14 15" key="1">
    <citation type="submission" date="2018-03" db="EMBL/GenBank/DDBJ databases">
        <title>Massilia armeniaca sp. nov., isolated from desert soil.</title>
        <authorList>
            <person name="Huang H."/>
            <person name="Ren M."/>
        </authorList>
    </citation>
    <scope>NUCLEOTIDE SEQUENCE [LARGE SCALE GENOMIC DNA]</scope>
    <source>
        <strain evidence="14 15">ZMN-3</strain>
    </source>
</reference>
<protein>
    <submittedName>
        <fullName evidence="14">Flagellar motor protein MotB</fullName>
    </submittedName>
</protein>
<dbReference type="OrthoDB" id="5360144at2"/>
<keyword evidence="14" id="KW-0966">Cell projection</keyword>
<evidence type="ECO:0000313" key="15">
    <source>
        <dbReference type="Proteomes" id="UP000240505"/>
    </source>
</evidence>
<keyword evidence="3" id="KW-1134">Transmembrane beta strand</keyword>
<keyword evidence="15" id="KW-1185">Reference proteome</keyword>
<feature type="chain" id="PRO_5015311653" evidence="12">
    <location>
        <begin position="23"/>
        <end position="346"/>
    </location>
</feature>
<gene>
    <name evidence="14" type="ORF">C9I28_11015</name>
</gene>
<evidence type="ECO:0000256" key="3">
    <source>
        <dbReference type="ARBA" id="ARBA00022452"/>
    </source>
</evidence>